<evidence type="ECO:0000256" key="12">
    <source>
        <dbReference type="ARBA" id="ARBA00022857"/>
    </source>
</evidence>
<dbReference type="FunFam" id="2.40.30.10:FF:000059">
    <property type="entry name" value="dual oxidase isoform X1"/>
    <property type="match status" value="1"/>
</dbReference>
<dbReference type="Gene3D" id="2.40.30.10">
    <property type="entry name" value="Translation factors"/>
    <property type="match status" value="1"/>
</dbReference>
<dbReference type="InterPro" id="IPR039261">
    <property type="entry name" value="FNR_nucleotide-bd"/>
</dbReference>
<feature type="transmembrane region" description="Helical" evidence="21">
    <location>
        <begin position="638"/>
        <end position="662"/>
    </location>
</feature>
<dbReference type="Gene3D" id="3.40.50.80">
    <property type="entry name" value="Nucleotide-binding domain of ferredoxin-NADP reductase (FNR) module"/>
    <property type="match status" value="1"/>
</dbReference>
<evidence type="ECO:0000256" key="14">
    <source>
        <dbReference type="ARBA" id="ARBA00023002"/>
    </source>
</evidence>
<dbReference type="EC" id="1.6.3.1" evidence="3"/>
<dbReference type="InterPro" id="IPR013130">
    <property type="entry name" value="Fe3_Rdtase_TM_dom"/>
</dbReference>
<evidence type="ECO:0000256" key="7">
    <source>
        <dbReference type="ARBA" id="ARBA00022723"/>
    </source>
</evidence>
<keyword evidence="20" id="KW-0408">Iron</keyword>
<dbReference type="Pfam" id="PF08022">
    <property type="entry name" value="FAD_binding_8"/>
    <property type="match status" value="1"/>
</dbReference>
<evidence type="ECO:0000256" key="8">
    <source>
        <dbReference type="ARBA" id="ARBA00022729"/>
    </source>
</evidence>
<feature type="transmembrane region" description="Helical" evidence="21">
    <location>
        <begin position="1056"/>
        <end position="1077"/>
    </location>
</feature>
<comment type="subcellular location">
    <subcellularLocation>
        <location evidence="1">Apical cell membrane</location>
        <topology evidence="1">Multi-pass membrane protein</topology>
    </subcellularLocation>
</comment>
<dbReference type="EMBL" id="JBJQND010000009">
    <property type="protein sequence ID" value="KAL3865882.1"/>
    <property type="molecule type" value="Genomic_DNA"/>
</dbReference>
<feature type="transmembrane region" description="Helical" evidence="21">
    <location>
        <begin position="1143"/>
        <end position="1164"/>
    </location>
</feature>
<dbReference type="GO" id="GO:0016324">
    <property type="term" value="C:apical plasma membrane"/>
    <property type="evidence" value="ECO:0007669"/>
    <property type="project" value="UniProtKB-SubCell"/>
</dbReference>
<evidence type="ECO:0000256" key="15">
    <source>
        <dbReference type="ARBA" id="ARBA00023136"/>
    </source>
</evidence>
<keyword evidence="16" id="KW-0325">Glycoprotein</keyword>
<feature type="transmembrane region" description="Helical" evidence="21">
    <location>
        <begin position="1089"/>
        <end position="1108"/>
    </location>
</feature>
<evidence type="ECO:0000256" key="18">
    <source>
        <dbReference type="ARBA" id="ARBA00047455"/>
    </source>
</evidence>
<feature type="binding site" description="axial binding residue" evidence="20">
    <location>
        <position position="353"/>
    </location>
    <ligand>
        <name>heme b</name>
        <dbReference type="ChEBI" id="CHEBI:60344"/>
    </ligand>
    <ligandPart>
        <name>Fe</name>
        <dbReference type="ChEBI" id="CHEBI:18248"/>
    </ligandPart>
</feature>
<keyword evidence="6 21" id="KW-0812">Transmembrane</keyword>
<accession>A0ABD3VZH5</accession>
<feature type="transmembrane region" description="Helical" evidence="21">
    <location>
        <begin position="1260"/>
        <end position="1278"/>
    </location>
</feature>
<keyword evidence="15 21" id="KW-0472">Membrane</keyword>
<dbReference type="PROSITE" id="PS51384">
    <property type="entry name" value="FAD_FR"/>
    <property type="match status" value="1"/>
</dbReference>
<sequence length="1560" mass="179970">MDTIGSLCITLTALLAIVPTVFSGKEFELSPQDGWYNNLIHPDWGAVDGHLLRRSKVAFSDGVYEPSGKDRPNPLTISKEVHDGPAGLGSLRNRTAFLVYFGQQVVEEILDAQRPGCPREFFNIPVPPGHDYDPERKGNIELPLHRTRFDQRTGMSPNNPRQQLNEITPYIDGGLFYGTSKAWTDSLREFKDGPLRGRLAALDPYADIKDSFPAKNTIRLPMANPPPPREHVLKPVNRFWRLGNPRGNENPFLLAFGVLWFRFHNYMANEIAIKNPDYTDEEVFNEARKFVIAVHQKIVMYDWLPTWLGLNSTLQKIFEIPRYDLTDPKNSYNPNVHPGIAAEFQSAAMRFGHTLVTPGTWIRDKTCDFKKLQLNIPGSPSSVHALRTCNSYWNPQEFLAGPNANIDELLMGLTSTLCEREDHIVVPDLRKHLFGPLEFSRRDLIAINIQRARDHGLPDYNSIREAYGLPRRQTWEEINNATYENGTLYMEGPINNLRRVYRNASKPDNVDLFPAGLLETTPNGVGETFRTIILDQFLRIRQSDRFWFENTKNGLFTADELEQIRNVTIYDIVTKVTHIGPTDIQKNPFLLTDSPCPQPKQLVADGYEKFSAADNTLVIEQCTPLKHYDYFSGSEVSFALTFFFLGLCVAIAFGVLFVLAKYGQRRKMQVMRPNAHVHDDPDTFLTTEWTGPKDGDRNIRVKFDLARKKVHITDRIKKPLRMIDLRQTTESIHVLLSDDKQKRLMSIRVPGEIDLVLRFEDERQRNMFVQKLETFLKSIMVNFEMDLFPDSTKILKTAETKENRKKLLDKVFRSMCLQAFRAPNEEAKLHLDSKRANEVARIQLTRTEFADALGLKTNSLFVRNMFLMVDKDKNGFVSFQEFMDMFVILAKGNAAEKAKLLFNMNDVRGRGYLTKTDFGKMIKSMLDLSDGSLDDDQVKQLINVLYSQAGLRSTDNMNFDTFKQIFASDEYEQIFETASLKLDGQENLAKSFRSRRKTFIDGFTIGADKGDLPHAALTRSKSQVAIRTNQREQPKTKWGKRKFACFHWVENNRRQIFWVTLYCLITIGIFVERAYYYSYEREDYGLRQIAGYGVTVTRGAASVMMWTYSSLLVTMSKNTITFLRETFLHRFIPFDSAYTMHKLVAIIALLFTVVHCFGHGINFYHISTHANVDMNCQFPEYFRATDALINFHYWAWQTITGLTGIFLVLIIIVMYVFALPYARRHVFRAFWVTHTLYVLLYAFMILHGSGRLVQAPLTHYYLLGPLILFILDKVVSISRRKIPMQVKRVELLPSDVTAFTFKRPLNFDFKSGQWVRISCQNLGEHEYHPFTLTSAPHEENLSLHIRALGPWTMNLRKTFDFNNREDKPLPMLYMDGPFGEGHQDWYRFKVSVLVGGGIGVTPFASILKDIVHKSKMGTKFPCEKVYFLWVTKTQRQFEWLTDIIREVESTDQKNLVTTHIFITQFQQKYDLRTTMLYICERHFQKIAGRSLFTGLKAITHFGRPEFVDFLHSLHDEHPDVNQIGVFSCGPPPMTLAVDRACSKVKQLENFPSYQHHFENF</sequence>
<dbReference type="SUPFAM" id="SSF52343">
    <property type="entry name" value="Ferredoxin reductase-like, C-terminal NADP-linked domain"/>
    <property type="match status" value="1"/>
</dbReference>
<keyword evidence="13 21" id="KW-1133">Transmembrane helix</keyword>
<dbReference type="InterPro" id="IPR037120">
    <property type="entry name" value="Haem_peroxidase_sf_animal"/>
</dbReference>
<keyword evidence="8 22" id="KW-0732">Signal</keyword>
<dbReference type="GO" id="GO:0009886">
    <property type="term" value="P:post-embryonic animal morphogenesis"/>
    <property type="evidence" value="ECO:0007669"/>
    <property type="project" value="UniProtKB-ARBA"/>
</dbReference>
<gene>
    <name evidence="25" type="ORF">ACJMK2_043231</name>
</gene>
<feature type="domain" description="EF-hand" evidence="23">
    <location>
        <begin position="893"/>
        <end position="928"/>
    </location>
</feature>
<dbReference type="PROSITE" id="PS50222">
    <property type="entry name" value="EF_HAND_2"/>
    <property type="match status" value="2"/>
</dbReference>
<keyword evidence="14" id="KW-0560">Oxidoreductase</keyword>
<dbReference type="GO" id="GO:0016175">
    <property type="term" value="F:superoxide-generating NAD(P)H oxidase activity"/>
    <property type="evidence" value="ECO:0007669"/>
    <property type="project" value="UniProtKB-ARBA"/>
</dbReference>
<feature type="chain" id="PRO_5044796812" description="NAD(P)H oxidase (H2O2-forming)" evidence="22">
    <location>
        <begin position="24"/>
        <end position="1560"/>
    </location>
</feature>
<dbReference type="InterPro" id="IPR034821">
    <property type="entry name" value="DUOX_peroxidase"/>
</dbReference>
<dbReference type="Pfam" id="PF00036">
    <property type="entry name" value="EF-hand_1"/>
    <property type="match status" value="1"/>
</dbReference>
<keyword evidence="10" id="KW-0274">FAD</keyword>
<dbReference type="Proteomes" id="UP001634394">
    <property type="component" value="Unassembled WGS sequence"/>
</dbReference>
<evidence type="ECO:0000256" key="11">
    <source>
        <dbReference type="ARBA" id="ARBA00022837"/>
    </source>
</evidence>
<evidence type="ECO:0000313" key="25">
    <source>
        <dbReference type="EMBL" id="KAL3865882.1"/>
    </source>
</evidence>
<dbReference type="InterPro" id="IPR018247">
    <property type="entry name" value="EF_Hand_1_Ca_BS"/>
</dbReference>
<keyword evidence="17" id="KW-0376">Hydrogen peroxide</keyword>
<evidence type="ECO:0000256" key="16">
    <source>
        <dbReference type="ARBA" id="ARBA00023180"/>
    </source>
</evidence>
<dbReference type="InterPro" id="IPR017938">
    <property type="entry name" value="Riboflavin_synthase-like_b-brl"/>
</dbReference>
<keyword evidence="26" id="KW-1185">Reference proteome</keyword>
<evidence type="ECO:0000256" key="4">
    <source>
        <dbReference type="ARBA" id="ARBA00022559"/>
    </source>
</evidence>
<keyword evidence="20" id="KW-0349">Heme</keyword>
<keyword evidence="9" id="KW-0677">Repeat</keyword>
<dbReference type="Gene3D" id="1.10.640.10">
    <property type="entry name" value="Haem peroxidase domain superfamily, animal type"/>
    <property type="match status" value="1"/>
</dbReference>
<reference evidence="25 26" key="1">
    <citation type="submission" date="2024-11" db="EMBL/GenBank/DDBJ databases">
        <title>Chromosome-level genome assembly of the freshwater bivalve Anodonta woodiana.</title>
        <authorList>
            <person name="Chen X."/>
        </authorList>
    </citation>
    <scope>NUCLEOTIDE SEQUENCE [LARGE SCALE GENOMIC DNA]</scope>
    <source>
        <strain evidence="25">MN2024</strain>
        <tissue evidence="25">Gills</tissue>
    </source>
</reference>
<evidence type="ECO:0000256" key="6">
    <source>
        <dbReference type="ARBA" id="ARBA00022692"/>
    </source>
</evidence>
<keyword evidence="12" id="KW-0521">NADP</keyword>
<evidence type="ECO:0000256" key="2">
    <source>
        <dbReference type="ARBA" id="ARBA00005644"/>
    </source>
</evidence>
<dbReference type="SFLD" id="SFLDG01169">
    <property type="entry name" value="NADPH_oxidase_subgroup_(NOX)"/>
    <property type="match status" value="1"/>
</dbReference>
<dbReference type="SUPFAM" id="SSF47473">
    <property type="entry name" value="EF-hand"/>
    <property type="match status" value="1"/>
</dbReference>
<dbReference type="GO" id="GO:0042303">
    <property type="term" value="P:molting cycle"/>
    <property type="evidence" value="ECO:0007669"/>
    <property type="project" value="UniProtKB-ARBA"/>
</dbReference>
<dbReference type="GO" id="GO:0046872">
    <property type="term" value="F:metal ion binding"/>
    <property type="evidence" value="ECO:0007669"/>
    <property type="project" value="UniProtKB-KW"/>
</dbReference>
<evidence type="ECO:0000313" key="26">
    <source>
        <dbReference type="Proteomes" id="UP001634394"/>
    </source>
</evidence>
<comment type="catalytic activity">
    <reaction evidence="18">
        <text>NADH + O2 + H(+) = H2O2 + NAD(+)</text>
        <dbReference type="Rhea" id="RHEA:11264"/>
        <dbReference type="ChEBI" id="CHEBI:15378"/>
        <dbReference type="ChEBI" id="CHEBI:15379"/>
        <dbReference type="ChEBI" id="CHEBI:16240"/>
        <dbReference type="ChEBI" id="CHEBI:57540"/>
        <dbReference type="ChEBI" id="CHEBI:57945"/>
        <dbReference type="EC" id="1.6.3.1"/>
    </reaction>
</comment>
<organism evidence="25 26">
    <name type="scientific">Sinanodonta woodiana</name>
    <name type="common">Chinese pond mussel</name>
    <name type="synonym">Anodonta woodiana</name>
    <dbReference type="NCBI Taxonomy" id="1069815"/>
    <lineage>
        <taxon>Eukaryota</taxon>
        <taxon>Metazoa</taxon>
        <taxon>Spiralia</taxon>
        <taxon>Lophotrochozoa</taxon>
        <taxon>Mollusca</taxon>
        <taxon>Bivalvia</taxon>
        <taxon>Autobranchia</taxon>
        <taxon>Heteroconchia</taxon>
        <taxon>Palaeoheterodonta</taxon>
        <taxon>Unionida</taxon>
        <taxon>Unionoidea</taxon>
        <taxon>Unionidae</taxon>
        <taxon>Unioninae</taxon>
        <taxon>Sinanodonta</taxon>
    </lineage>
</organism>
<evidence type="ECO:0000256" key="3">
    <source>
        <dbReference type="ARBA" id="ARBA00012698"/>
    </source>
</evidence>
<feature type="transmembrane region" description="Helical" evidence="21">
    <location>
        <begin position="1194"/>
        <end position="1217"/>
    </location>
</feature>
<dbReference type="InterPro" id="IPR017927">
    <property type="entry name" value="FAD-bd_FR_type"/>
</dbReference>
<keyword evidence="5" id="KW-0285">Flavoprotein</keyword>
<dbReference type="GO" id="GO:0042744">
    <property type="term" value="P:hydrogen peroxide catabolic process"/>
    <property type="evidence" value="ECO:0007669"/>
    <property type="project" value="UniProtKB-KW"/>
</dbReference>
<dbReference type="SMART" id="SM00054">
    <property type="entry name" value="EFh"/>
    <property type="match status" value="2"/>
</dbReference>
<dbReference type="GO" id="GO:0016174">
    <property type="term" value="F:NAD(P)H oxidase H2O2-forming activity"/>
    <property type="evidence" value="ECO:0007669"/>
    <property type="project" value="UniProtKB-EC"/>
</dbReference>
<dbReference type="FunFam" id="3.40.50.80:FF:000020">
    <property type="entry name" value="Dual oxidase 1"/>
    <property type="match status" value="1"/>
</dbReference>
<dbReference type="Pfam" id="PF03098">
    <property type="entry name" value="An_peroxidase"/>
    <property type="match status" value="1"/>
</dbReference>
<dbReference type="InterPro" id="IPR002048">
    <property type="entry name" value="EF_hand_dom"/>
</dbReference>
<evidence type="ECO:0000259" key="24">
    <source>
        <dbReference type="PROSITE" id="PS51384"/>
    </source>
</evidence>
<dbReference type="SUPFAM" id="SSF48113">
    <property type="entry name" value="Heme-dependent peroxidases"/>
    <property type="match status" value="1"/>
</dbReference>
<dbReference type="PROSITE" id="PS50292">
    <property type="entry name" value="PEROXIDASE_3"/>
    <property type="match status" value="1"/>
</dbReference>
<dbReference type="SUPFAM" id="SSF63380">
    <property type="entry name" value="Riboflavin synthase domain-like"/>
    <property type="match status" value="1"/>
</dbReference>
<evidence type="ECO:0000256" key="20">
    <source>
        <dbReference type="PIRSR" id="PIRSR619791-2"/>
    </source>
</evidence>
<dbReference type="InterPro" id="IPR011992">
    <property type="entry name" value="EF-hand-dom_pair"/>
</dbReference>
<dbReference type="PROSITE" id="PS00018">
    <property type="entry name" value="EF_HAND_1"/>
    <property type="match status" value="1"/>
</dbReference>
<keyword evidence="7 20" id="KW-0479">Metal-binding</keyword>
<dbReference type="Gene3D" id="1.10.238.10">
    <property type="entry name" value="EF-hand"/>
    <property type="match status" value="1"/>
</dbReference>
<comment type="caution">
    <text evidence="25">The sequence shown here is derived from an EMBL/GenBank/DDBJ whole genome shotgun (WGS) entry which is preliminary data.</text>
</comment>
<keyword evidence="11" id="KW-0106">Calcium</keyword>
<evidence type="ECO:0000256" key="5">
    <source>
        <dbReference type="ARBA" id="ARBA00022630"/>
    </source>
</evidence>
<feature type="signal peptide" evidence="22">
    <location>
        <begin position="1"/>
        <end position="23"/>
    </location>
</feature>
<evidence type="ECO:0000256" key="19">
    <source>
        <dbReference type="ARBA" id="ARBA00048762"/>
    </source>
</evidence>
<dbReference type="InterPro" id="IPR050369">
    <property type="entry name" value="RBOH/FRE"/>
</dbReference>
<dbReference type="InterPro" id="IPR010255">
    <property type="entry name" value="Haem_peroxidase_sf"/>
</dbReference>
<dbReference type="GO" id="GO:0042742">
    <property type="term" value="P:defense response to bacterium"/>
    <property type="evidence" value="ECO:0007669"/>
    <property type="project" value="UniProtKB-ARBA"/>
</dbReference>
<dbReference type="PRINTS" id="PR00457">
    <property type="entry name" value="ANPEROXIDASE"/>
</dbReference>
<evidence type="ECO:0000256" key="17">
    <source>
        <dbReference type="ARBA" id="ARBA00023324"/>
    </source>
</evidence>
<dbReference type="CDD" id="cd09820">
    <property type="entry name" value="dual_peroxidase_like"/>
    <property type="match status" value="1"/>
</dbReference>
<dbReference type="InterPro" id="IPR013121">
    <property type="entry name" value="Fe_red_NAD-bd_6"/>
</dbReference>
<evidence type="ECO:0000256" key="9">
    <source>
        <dbReference type="ARBA" id="ARBA00022737"/>
    </source>
</evidence>
<evidence type="ECO:0000256" key="21">
    <source>
        <dbReference type="SAM" id="Phobius"/>
    </source>
</evidence>
<dbReference type="InterPro" id="IPR013112">
    <property type="entry name" value="FAD-bd_8"/>
</dbReference>
<evidence type="ECO:0000259" key="23">
    <source>
        <dbReference type="PROSITE" id="PS50222"/>
    </source>
</evidence>
<evidence type="ECO:0000256" key="22">
    <source>
        <dbReference type="SAM" id="SignalP"/>
    </source>
</evidence>
<dbReference type="GO" id="GO:0004601">
    <property type="term" value="F:peroxidase activity"/>
    <property type="evidence" value="ECO:0007669"/>
    <property type="project" value="UniProtKB-KW"/>
</dbReference>
<evidence type="ECO:0000256" key="13">
    <source>
        <dbReference type="ARBA" id="ARBA00022989"/>
    </source>
</evidence>
<feature type="transmembrane region" description="Helical" evidence="21">
    <location>
        <begin position="1229"/>
        <end position="1248"/>
    </location>
</feature>
<dbReference type="SFLD" id="SFLDG01168">
    <property type="entry name" value="Ferric_reductase_subgroup_(FRE"/>
    <property type="match status" value="1"/>
</dbReference>
<dbReference type="SFLD" id="SFLDS00052">
    <property type="entry name" value="Ferric_Reductase_Domain"/>
    <property type="match status" value="1"/>
</dbReference>
<evidence type="ECO:0000256" key="10">
    <source>
        <dbReference type="ARBA" id="ARBA00022827"/>
    </source>
</evidence>
<dbReference type="CDD" id="cd00051">
    <property type="entry name" value="EFh"/>
    <property type="match status" value="1"/>
</dbReference>
<dbReference type="CDD" id="cd06186">
    <property type="entry name" value="NOX_Duox_like_FAD_NADP"/>
    <property type="match status" value="1"/>
</dbReference>
<protein>
    <recommendedName>
        <fullName evidence="3">NAD(P)H oxidase (H2O2-forming)</fullName>
        <ecNumber evidence="3">1.6.3.1</ecNumber>
    </recommendedName>
</protein>
<name>A0ABD3VZH5_SINWO</name>
<feature type="domain" description="EF-hand" evidence="23">
    <location>
        <begin position="857"/>
        <end position="892"/>
    </location>
</feature>
<keyword evidence="4" id="KW-0575">Peroxidase</keyword>
<feature type="domain" description="FAD-binding FR-type" evidence="24">
    <location>
        <begin position="1279"/>
        <end position="1384"/>
    </location>
</feature>
<evidence type="ECO:0000256" key="1">
    <source>
        <dbReference type="ARBA" id="ARBA00004424"/>
    </source>
</evidence>
<dbReference type="Pfam" id="PF01794">
    <property type="entry name" value="Ferric_reduct"/>
    <property type="match status" value="1"/>
</dbReference>
<proteinExistence type="inferred from homology"/>
<dbReference type="PANTHER" id="PTHR11972:SF208">
    <property type="entry name" value="DUAL OXIDASE-LIKE PROTEIN"/>
    <property type="match status" value="1"/>
</dbReference>
<dbReference type="Pfam" id="PF08030">
    <property type="entry name" value="NAD_binding_6"/>
    <property type="match status" value="1"/>
</dbReference>
<dbReference type="PANTHER" id="PTHR11972">
    <property type="entry name" value="NADPH OXIDASE"/>
    <property type="match status" value="1"/>
</dbReference>
<comment type="catalytic activity">
    <reaction evidence="19">
        <text>NADPH + O2 + H(+) = H2O2 + NADP(+)</text>
        <dbReference type="Rhea" id="RHEA:11260"/>
        <dbReference type="ChEBI" id="CHEBI:15378"/>
        <dbReference type="ChEBI" id="CHEBI:15379"/>
        <dbReference type="ChEBI" id="CHEBI:16240"/>
        <dbReference type="ChEBI" id="CHEBI:57783"/>
        <dbReference type="ChEBI" id="CHEBI:58349"/>
        <dbReference type="EC" id="1.6.3.1"/>
    </reaction>
</comment>
<comment type="similarity">
    <text evidence="2">In the N-terminal section; belongs to the peroxidase family.</text>
</comment>
<dbReference type="InterPro" id="IPR019791">
    <property type="entry name" value="Haem_peroxidase_animal"/>
</dbReference>